<evidence type="ECO:0000313" key="1">
    <source>
        <dbReference type="EMBL" id="CDW24004.1"/>
    </source>
</evidence>
<organism evidence="1">
    <name type="scientific">Lepeophtheirus salmonis</name>
    <name type="common">Salmon louse</name>
    <name type="synonym">Caligus salmonis</name>
    <dbReference type="NCBI Taxonomy" id="72036"/>
    <lineage>
        <taxon>Eukaryota</taxon>
        <taxon>Metazoa</taxon>
        <taxon>Ecdysozoa</taxon>
        <taxon>Arthropoda</taxon>
        <taxon>Crustacea</taxon>
        <taxon>Multicrustacea</taxon>
        <taxon>Hexanauplia</taxon>
        <taxon>Copepoda</taxon>
        <taxon>Siphonostomatoida</taxon>
        <taxon>Caligidae</taxon>
        <taxon>Lepeophtheirus</taxon>
    </lineage>
</organism>
<reference evidence="1" key="1">
    <citation type="submission" date="2014-05" db="EMBL/GenBank/DDBJ databases">
        <authorList>
            <person name="Chronopoulou M."/>
        </authorList>
    </citation>
    <scope>NUCLEOTIDE SEQUENCE</scope>
    <source>
        <tissue evidence="1">Whole organism</tissue>
    </source>
</reference>
<dbReference type="AlphaFoldDB" id="A0A0K2TD76"/>
<sequence length="87" mass="10125">RGCLLGFSKKNRCCLLSYIICGLDKRIRRDLRFVCGGNVIRNGLTNNGKGCIFRDFDSNSLPGWKILRFKAWKYFYSKRSCDWTNSC</sequence>
<accession>A0A0K2TD76</accession>
<feature type="non-terminal residue" evidence="1">
    <location>
        <position position="1"/>
    </location>
</feature>
<dbReference type="EMBL" id="HACA01006643">
    <property type="protein sequence ID" value="CDW24004.1"/>
    <property type="molecule type" value="Transcribed_RNA"/>
</dbReference>
<name>A0A0K2TD76_LEPSM</name>
<protein>
    <submittedName>
        <fullName evidence="1">Uncharacterized protein</fullName>
    </submittedName>
</protein>
<proteinExistence type="predicted"/>